<protein>
    <submittedName>
        <fullName evidence="1">Uncharacterized protein</fullName>
    </submittedName>
</protein>
<name>K1ISS1_AERVE</name>
<reference evidence="1 2" key="1">
    <citation type="submission" date="2012-06" db="EMBL/GenBank/DDBJ databases">
        <title>The Genome Sequence of Aeromonas veronii AMC34.</title>
        <authorList>
            <consortium name="The Broad Institute Genome Sequencing Platform"/>
            <person name="Earl A."/>
            <person name="Ward D."/>
            <person name="Feldgarden M."/>
            <person name="Gevers D."/>
            <person name="Graf J."/>
            <person name="Tomasi A."/>
            <person name="Horneman A."/>
            <person name="Walker B."/>
            <person name="Young S.K."/>
            <person name="Zeng Q."/>
            <person name="Gargeya S."/>
            <person name="Fitzgerald M."/>
            <person name="Haas B."/>
            <person name="Abouelleil A."/>
            <person name="Alvarado L."/>
            <person name="Arachchi H.M."/>
            <person name="Berlin A.M."/>
            <person name="Chapman S.B."/>
            <person name="Goldberg J."/>
            <person name="Griggs A."/>
            <person name="Gujja S."/>
            <person name="Hansen M."/>
            <person name="Howarth C."/>
            <person name="Imamovic A."/>
            <person name="Larimer J."/>
            <person name="McCowan C."/>
            <person name="Montmayeur A."/>
            <person name="Murphy C."/>
            <person name="Neiman D."/>
            <person name="Pearson M."/>
            <person name="Priest M."/>
            <person name="Roberts A."/>
            <person name="Saif S."/>
            <person name="Shea T."/>
            <person name="Sisk P."/>
            <person name="Sykes S."/>
            <person name="Wortman J."/>
            <person name="Nusbaum C."/>
            <person name="Birren B."/>
        </authorList>
    </citation>
    <scope>NUCLEOTIDE SEQUENCE [LARGE SCALE GENOMIC DNA]</scope>
    <source>
        <strain evidence="1 2">AMC34</strain>
    </source>
</reference>
<sequence length="100" mass="11274">MSVDHVEVAILRRLFQVEPKPERYGVRVTPPVGDTGHDVHYIRITPDFDGMVMVDFITKRGNDLMAYGCFEDGCLYICDEPVFGWDSINALAKALAKALR</sequence>
<dbReference type="EMBL" id="AGWU01000024">
    <property type="protein sequence ID" value="EKB17188.1"/>
    <property type="molecule type" value="Genomic_DNA"/>
</dbReference>
<gene>
    <name evidence="1" type="ORF">HMPREF1168_03415</name>
</gene>
<evidence type="ECO:0000313" key="1">
    <source>
        <dbReference type="EMBL" id="EKB17188.1"/>
    </source>
</evidence>
<proteinExistence type="predicted"/>
<evidence type="ECO:0000313" key="2">
    <source>
        <dbReference type="Proteomes" id="UP000006087"/>
    </source>
</evidence>
<dbReference type="PATRIC" id="fig|1073383.3.peg.3421"/>
<comment type="caution">
    <text evidence="1">The sequence shown here is derived from an EMBL/GenBank/DDBJ whole genome shotgun (WGS) entry which is preliminary data.</text>
</comment>
<dbReference type="Proteomes" id="UP000006087">
    <property type="component" value="Unassembled WGS sequence"/>
</dbReference>
<accession>K1ISS1</accession>
<organism evidence="1 2">
    <name type="scientific">Aeromonas veronii AMC34</name>
    <dbReference type="NCBI Taxonomy" id="1073383"/>
    <lineage>
        <taxon>Bacteria</taxon>
        <taxon>Pseudomonadati</taxon>
        <taxon>Pseudomonadota</taxon>
        <taxon>Gammaproteobacteria</taxon>
        <taxon>Aeromonadales</taxon>
        <taxon>Aeromonadaceae</taxon>
        <taxon>Aeromonas</taxon>
    </lineage>
</organism>
<dbReference type="HOGENOM" id="CLU_2299712_0_0_6"/>
<dbReference type="AlphaFoldDB" id="K1ISS1"/>
<dbReference type="RefSeq" id="WP_005346919.1">
    <property type="nucleotide sequence ID" value="NZ_JH823256.1"/>
</dbReference>